<evidence type="ECO:0000313" key="5">
    <source>
        <dbReference type="Proteomes" id="UP000198940"/>
    </source>
</evidence>
<accession>A0A1M7BCM0</accession>
<dbReference type="InterPro" id="IPR036938">
    <property type="entry name" value="PAP2/HPO_sf"/>
</dbReference>
<dbReference type="SMART" id="SM00014">
    <property type="entry name" value="acidPPc"/>
    <property type="match status" value="1"/>
</dbReference>
<evidence type="ECO:0000313" key="2">
    <source>
        <dbReference type="EMBL" id="SFC39537.1"/>
    </source>
</evidence>
<keyword evidence="5" id="KW-1185">Reference proteome</keyword>
<dbReference type="STRING" id="1055723.SAMN05216293_3667"/>
<dbReference type="CDD" id="cd03394">
    <property type="entry name" value="PAP2_like_5"/>
    <property type="match status" value="1"/>
</dbReference>
<dbReference type="AlphaFoldDB" id="A0A1M7BCM0"/>
<dbReference type="SUPFAM" id="SSF48317">
    <property type="entry name" value="Acid phosphatase/Vanadium-dependent haloperoxidase"/>
    <property type="match status" value="1"/>
</dbReference>
<dbReference type="Proteomes" id="UP000198940">
    <property type="component" value="Unassembled WGS sequence"/>
</dbReference>
<dbReference type="InterPro" id="IPR000326">
    <property type="entry name" value="PAP2/HPO"/>
</dbReference>
<dbReference type="EMBL" id="FRAT01000011">
    <property type="protein sequence ID" value="SHL52732.1"/>
    <property type="molecule type" value="Genomic_DNA"/>
</dbReference>
<feature type="domain" description="Phosphatidic acid phosphatase type 2/haloperoxidase" evidence="1">
    <location>
        <begin position="81"/>
        <end position="175"/>
    </location>
</feature>
<reference evidence="3 4" key="1">
    <citation type="submission" date="2016-11" db="EMBL/GenBank/DDBJ databases">
        <authorList>
            <person name="Varghese N."/>
            <person name="Submissions S."/>
        </authorList>
    </citation>
    <scope>NUCLEOTIDE SEQUENCE [LARGE SCALE GENOMIC DNA]</scope>
    <source>
        <strain evidence="3 4">CGMCC 1.12174</strain>
        <strain evidence="2 5">DSM 26351</strain>
    </source>
</reference>
<dbReference type="Pfam" id="PF01569">
    <property type="entry name" value="PAP2"/>
    <property type="match status" value="1"/>
</dbReference>
<proteinExistence type="predicted"/>
<evidence type="ECO:0000313" key="4">
    <source>
        <dbReference type="Proteomes" id="UP000184031"/>
    </source>
</evidence>
<evidence type="ECO:0000313" key="3">
    <source>
        <dbReference type="EMBL" id="SHL52732.1"/>
    </source>
</evidence>
<dbReference type="EMBL" id="FOKU01000010">
    <property type="protein sequence ID" value="SFC39537.1"/>
    <property type="molecule type" value="Genomic_DNA"/>
</dbReference>
<organism evidence="3 4">
    <name type="scientific">Flagellimonas taeanensis</name>
    <dbReference type="NCBI Taxonomy" id="1005926"/>
    <lineage>
        <taxon>Bacteria</taxon>
        <taxon>Pseudomonadati</taxon>
        <taxon>Bacteroidota</taxon>
        <taxon>Flavobacteriia</taxon>
        <taxon>Flavobacteriales</taxon>
        <taxon>Flavobacteriaceae</taxon>
        <taxon>Flagellimonas</taxon>
    </lineage>
</organism>
<evidence type="ECO:0000259" key="1">
    <source>
        <dbReference type="SMART" id="SM00014"/>
    </source>
</evidence>
<comment type="caution">
    <text evidence="3">The sequence shown here is derived from an EMBL/GenBank/DDBJ whole genome shotgun (WGS) entry which is preliminary data.</text>
</comment>
<protein>
    <submittedName>
        <fullName evidence="3">PAP2 superfamily protein</fullName>
    </submittedName>
</protein>
<dbReference type="Proteomes" id="UP000184031">
    <property type="component" value="Unassembled WGS sequence"/>
</dbReference>
<gene>
    <name evidence="2" type="ORF">SAMN04487891_110105</name>
    <name evidence="3" type="ORF">SAMN05216293_3667</name>
</gene>
<dbReference type="Gene3D" id="1.20.144.10">
    <property type="entry name" value="Phosphatidic acid phosphatase type 2/haloperoxidase"/>
    <property type="match status" value="1"/>
</dbReference>
<name>A0A1M7BCM0_9FLAO</name>
<sequence>MVPILQTKDTIMEVRFFGATGIKKNISALGLSLLLTCTVLDIHAQDKTLQTAGDVLLVSLPVASLTGTLFIGDQEGSWQFAKGFVLNQAVTLGMKYTINKPRPYDNGYRAFPSGHTSTTFQSAAFLQKRYGWKFGAPAYVLAAFTGYTRIKAHKHDGWDVLAGAVVGIGSSYLFTRPYKEDRMELTFLSDGQGVVIGFNYAF</sequence>